<dbReference type="Proteomes" id="UP000030765">
    <property type="component" value="Unassembled WGS sequence"/>
</dbReference>
<dbReference type="EnsemblMetazoa" id="ASIC011741-RA">
    <property type="protein sequence ID" value="ASIC011741-PA"/>
    <property type="gene ID" value="ASIC011741"/>
</dbReference>
<keyword evidence="2" id="KW-0371">Homeobox</keyword>
<name>A0A084W123_ANOSI</name>
<dbReference type="GO" id="GO:0003677">
    <property type="term" value="F:DNA binding"/>
    <property type="evidence" value="ECO:0007669"/>
    <property type="project" value="UniProtKB-KW"/>
</dbReference>
<evidence type="ECO:0000313" key="2">
    <source>
        <dbReference type="EMBL" id="KFB43917.1"/>
    </source>
</evidence>
<keyword evidence="4" id="KW-1185">Reference proteome</keyword>
<evidence type="ECO:0000313" key="4">
    <source>
        <dbReference type="Proteomes" id="UP000030765"/>
    </source>
</evidence>
<keyword evidence="2" id="KW-0238">DNA-binding</keyword>
<dbReference type="EMBL" id="KE525264">
    <property type="protein sequence ID" value="KFB43917.1"/>
    <property type="molecule type" value="Genomic_DNA"/>
</dbReference>
<evidence type="ECO:0000313" key="3">
    <source>
        <dbReference type="EnsemblMetazoa" id="ASIC011741-PA"/>
    </source>
</evidence>
<organism evidence="2">
    <name type="scientific">Anopheles sinensis</name>
    <name type="common">Mosquito</name>
    <dbReference type="NCBI Taxonomy" id="74873"/>
    <lineage>
        <taxon>Eukaryota</taxon>
        <taxon>Metazoa</taxon>
        <taxon>Ecdysozoa</taxon>
        <taxon>Arthropoda</taxon>
        <taxon>Hexapoda</taxon>
        <taxon>Insecta</taxon>
        <taxon>Pterygota</taxon>
        <taxon>Neoptera</taxon>
        <taxon>Endopterygota</taxon>
        <taxon>Diptera</taxon>
        <taxon>Nematocera</taxon>
        <taxon>Culicoidea</taxon>
        <taxon>Culicidae</taxon>
        <taxon>Anophelinae</taxon>
        <taxon>Anopheles</taxon>
    </lineage>
</organism>
<feature type="region of interest" description="Disordered" evidence="1">
    <location>
        <begin position="70"/>
        <end position="95"/>
    </location>
</feature>
<feature type="region of interest" description="Disordered" evidence="1">
    <location>
        <begin position="1"/>
        <end position="32"/>
    </location>
</feature>
<reference evidence="2 4" key="1">
    <citation type="journal article" date="2014" name="BMC Genomics">
        <title>Genome sequence of Anopheles sinensis provides insight into genetics basis of mosquito competence for malaria parasites.</title>
        <authorList>
            <person name="Zhou D."/>
            <person name="Zhang D."/>
            <person name="Ding G."/>
            <person name="Shi L."/>
            <person name="Hou Q."/>
            <person name="Ye Y."/>
            <person name="Xu Y."/>
            <person name="Zhou H."/>
            <person name="Xiong C."/>
            <person name="Li S."/>
            <person name="Yu J."/>
            <person name="Hong S."/>
            <person name="Yu X."/>
            <person name="Zou P."/>
            <person name="Chen C."/>
            <person name="Chang X."/>
            <person name="Wang W."/>
            <person name="Lv Y."/>
            <person name="Sun Y."/>
            <person name="Ma L."/>
            <person name="Shen B."/>
            <person name="Zhu C."/>
        </authorList>
    </citation>
    <scope>NUCLEOTIDE SEQUENCE [LARGE SCALE GENOMIC DNA]</scope>
</reference>
<dbReference type="EMBL" id="ATLV01019205">
    <property type="status" value="NOT_ANNOTATED_CDS"/>
    <property type="molecule type" value="Genomic_DNA"/>
</dbReference>
<evidence type="ECO:0000256" key="1">
    <source>
        <dbReference type="SAM" id="MobiDB-lite"/>
    </source>
</evidence>
<dbReference type="VEuPathDB" id="VectorBase:ASIC011741"/>
<gene>
    <name evidence="2" type="ORF">ZHAS_00011741</name>
</gene>
<protein>
    <submittedName>
        <fullName evidence="2 3">Prospero-related homeobox 1</fullName>
    </submittedName>
</protein>
<accession>A0A084W123</accession>
<reference evidence="3" key="2">
    <citation type="submission" date="2020-05" db="UniProtKB">
        <authorList>
            <consortium name="EnsemblMetazoa"/>
        </authorList>
    </citation>
    <scope>IDENTIFICATION</scope>
</reference>
<sequence length="95" mass="10276">MMNPPLLVREKSNRSSGAVRQCAPPGAGSRESVHRIPYQAEAGFGTVFVRFLGLQEKVGSVTGEEFLGMGVEGSETRNKTRFSSAERLSPPPPEK</sequence>
<proteinExistence type="predicted"/>
<dbReference type="AlphaFoldDB" id="A0A084W123"/>